<dbReference type="RefSeq" id="XP_039127026.1">
    <property type="nucleotide sequence ID" value="XM_039271092.1"/>
</dbReference>
<evidence type="ECO:0000256" key="1">
    <source>
        <dbReference type="SAM" id="Coils"/>
    </source>
</evidence>
<dbReference type="GeneID" id="120263219"/>
<name>A0AB40BIE7_DIOCR</name>
<feature type="coiled-coil region" evidence="1">
    <location>
        <begin position="780"/>
        <end position="909"/>
    </location>
</feature>
<protein>
    <submittedName>
        <fullName evidence="5">Golgin subfamily A member 3</fullName>
    </submittedName>
</protein>
<dbReference type="Gene3D" id="1.20.5.170">
    <property type="match status" value="1"/>
</dbReference>
<keyword evidence="3" id="KW-1133">Transmembrane helix</keyword>
<feature type="coiled-coil region" evidence="1">
    <location>
        <begin position="258"/>
        <end position="285"/>
    </location>
</feature>
<feature type="coiled-coil region" evidence="1">
    <location>
        <begin position="206"/>
        <end position="233"/>
    </location>
</feature>
<keyword evidence="4" id="KW-1185">Reference proteome</keyword>
<sequence>MEGETQASSAEVEVQLPTKLEVEVEGDENLVNGKSHLSTKGGSKEDMEEEVTSDDFIKIEKESIDVKEVPHSVTPVAKVDEIPSAQYWPCRRKARKIEKHCEQLESDRVSLKDEVLGAELKYNKQLESLQEALGALEVKQKELVDVKEAFSGLSAELENSKKVMEEFESKLVISAAEARKFEELSNEKSSHAEVQAKKALEFENMLEAAKLGAKDMEDQIGNLQEELKGLYDKITENQKVEEALSATVSELSATREMLQFSNSKITDLEQKLASEESTIHDLTEQLNLRKVSEEQMREDIIALESLLSASKEESQAKIAKLEELDAKLLEELKIRQTFEESLKAHGTQTSNLLEEVAKLSGEKEALENIIADLNTNLSMNKELCNELEEKLNLADTNLGNTALLLTQALSKIEELEQKQKVLEDNLEESKKSAEAEIQKILELDALLQASKASEEDVKSQLKETEVKLMSTEKQSTELEQQLALAELRFTDADREINELKEKTAELTTLLKEADEAKELSRCHFQAYEERIGQLESSLGSSSTKHDALEQELKQLAEKCTEHEGRASETHQRNLELENLVQESHSRAEDAGKKASELDLLLETANYRTQELENLVSVMETKHRDAEAEATRHGVRISEISAELEAFQAKSASLEVLLQTANVKEQELADMLSTTTDEKKKFEELSKLYAEKVGHAENVVDVLQGELKSVREKVESVEEDLQAFTVREAELLEKLRFTEEQLEHHGRAAEQANARSLELESFHNSFSKESELKLQAALESISQKDSETRQLLEEVKSLDEQVLLYQNQALEATEKVASLKAELEANAIKFVALEETIDDLKRKLADIEGKAEQSSSENELLAGTNKKLREELETHQLKVNELMSSIHTEKEATAEQLASHMKTIAELTDKHSRGLQIQSETESRVKETEIQLHEAVQKFTQRDSDARDLNEKLLALEDQVRIYEEQVRESVAVVESQKSNLEETTLKLQDMDKLVDEMHSKAKQFETENETLIRTNLTLTQELAEYEAKMNELKAALDAVSAEKEHTFSQLDSSTKVIEDLKQQIASDKEKLDSQISSIQVENNSLNEMHEAAKQELEEVRVQMDEKLNELKERESSLAVYGEKLEQGLCEKALLEARITELEQQLLVAGRKSNEEIQSKEAILSAMGEHAAGLHKEDLFLESPRHLQKEQDLTQNTIATKDKDAVTETTVGSVEVKSRDFVLGTSTTTKRKSKKRSEAVPSETIPAHASTTDTAHHSGAMAFKFVLGVALVSMVIGVILGKRY</sequence>
<gene>
    <name evidence="5" type="primary">LOC120263219</name>
</gene>
<accession>A0AB40BIE7</accession>
<keyword evidence="3" id="KW-0812">Transmembrane</keyword>
<proteinExistence type="predicted"/>
<dbReference type="SUPFAM" id="SSF57997">
    <property type="entry name" value="Tropomyosin"/>
    <property type="match status" value="2"/>
</dbReference>
<dbReference type="PANTHER" id="PTHR43049:SF1">
    <property type="entry name" value="EARLY ENDOSOME ANTIGEN"/>
    <property type="match status" value="1"/>
</dbReference>
<feature type="transmembrane region" description="Helical" evidence="3">
    <location>
        <begin position="1260"/>
        <end position="1280"/>
    </location>
</feature>
<feature type="coiled-coil region" evidence="1">
    <location>
        <begin position="311"/>
        <end position="565"/>
    </location>
</feature>
<evidence type="ECO:0000256" key="2">
    <source>
        <dbReference type="SAM" id="MobiDB-lite"/>
    </source>
</evidence>
<dbReference type="PANTHER" id="PTHR43049">
    <property type="entry name" value="EARLY ENDOSOME ANTIGEN"/>
    <property type="match status" value="1"/>
</dbReference>
<reference evidence="5" key="1">
    <citation type="submission" date="2025-08" db="UniProtKB">
        <authorList>
            <consortium name="RefSeq"/>
        </authorList>
    </citation>
    <scope>IDENTIFICATION</scope>
</reference>
<evidence type="ECO:0000313" key="5">
    <source>
        <dbReference type="RefSeq" id="XP_039127026.1"/>
    </source>
</evidence>
<feature type="coiled-coil region" evidence="1">
    <location>
        <begin position="945"/>
        <end position="1151"/>
    </location>
</feature>
<keyword evidence="1" id="KW-0175">Coiled coil</keyword>
<feature type="region of interest" description="Disordered" evidence="2">
    <location>
        <begin position="1"/>
        <end position="54"/>
    </location>
</feature>
<feature type="region of interest" description="Disordered" evidence="2">
    <location>
        <begin position="1225"/>
        <end position="1252"/>
    </location>
</feature>
<dbReference type="Proteomes" id="UP001515500">
    <property type="component" value="Chromosome 6"/>
</dbReference>
<evidence type="ECO:0000256" key="3">
    <source>
        <dbReference type="SAM" id="Phobius"/>
    </source>
</evidence>
<feature type="coiled-coil region" evidence="1">
    <location>
        <begin position="94"/>
        <end position="170"/>
    </location>
</feature>
<evidence type="ECO:0000313" key="4">
    <source>
        <dbReference type="Proteomes" id="UP001515500"/>
    </source>
</evidence>
<feature type="coiled-coil region" evidence="1">
    <location>
        <begin position="699"/>
        <end position="754"/>
    </location>
</feature>
<organism evidence="4 5">
    <name type="scientific">Dioscorea cayennensis subsp. rotundata</name>
    <name type="common">White Guinea yam</name>
    <name type="synonym">Dioscorea rotundata</name>
    <dbReference type="NCBI Taxonomy" id="55577"/>
    <lineage>
        <taxon>Eukaryota</taxon>
        <taxon>Viridiplantae</taxon>
        <taxon>Streptophyta</taxon>
        <taxon>Embryophyta</taxon>
        <taxon>Tracheophyta</taxon>
        <taxon>Spermatophyta</taxon>
        <taxon>Magnoliopsida</taxon>
        <taxon>Liliopsida</taxon>
        <taxon>Dioscoreales</taxon>
        <taxon>Dioscoreaceae</taxon>
        <taxon>Dioscorea</taxon>
    </lineage>
</organism>
<keyword evidence="3" id="KW-0472">Membrane</keyword>